<comment type="caution">
    <text evidence="5">The sequence shown here is derived from an EMBL/GenBank/DDBJ whole genome shotgun (WGS) entry which is preliminary data.</text>
</comment>
<feature type="transmembrane region" description="Helical" evidence="2">
    <location>
        <begin position="272"/>
        <end position="299"/>
    </location>
</feature>
<name>A0A919T522_9ACTN</name>
<keyword evidence="2" id="KW-0472">Membrane</keyword>
<feature type="domain" description="Low-salt glycan biosynthesis hexosyltransferase Agl6 C-terminal transmembrane region" evidence="4">
    <location>
        <begin position="293"/>
        <end position="382"/>
    </location>
</feature>
<evidence type="ECO:0000256" key="2">
    <source>
        <dbReference type="SAM" id="Phobius"/>
    </source>
</evidence>
<proteinExistence type="inferred from homology"/>
<dbReference type="InterPro" id="IPR029044">
    <property type="entry name" value="Nucleotide-diphossugar_trans"/>
</dbReference>
<feature type="transmembrane region" description="Helical" evidence="2">
    <location>
        <begin position="320"/>
        <end position="340"/>
    </location>
</feature>
<accession>A0A919T522</accession>
<evidence type="ECO:0000313" key="6">
    <source>
        <dbReference type="Proteomes" id="UP000677082"/>
    </source>
</evidence>
<dbReference type="InterPro" id="IPR058718">
    <property type="entry name" value="Agl6_TM_C"/>
</dbReference>
<dbReference type="PANTHER" id="PTHR48090:SF7">
    <property type="entry name" value="RFBJ PROTEIN"/>
    <property type="match status" value="1"/>
</dbReference>
<dbReference type="InterPro" id="IPR050256">
    <property type="entry name" value="Glycosyltransferase_2"/>
</dbReference>
<dbReference type="Gene3D" id="3.90.550.10">
    <property type="entry name" value="Spore Coat Polysaccharide Biosynthesis Protein SpsA, Chain A"/>
    <property type="match status" value="1"/>
</dbReference>
<evidence type="ECO:0000313" key="5">
    <source>
        <dbReference type="EMBL" id="GIM89499.1"/>
    </source>
</evidence>
<keyword evidence="2" id="KW-0812">Transmembrane</keyword>
<reference evidence="5 6" key="1">
    <citation type="submission" date="2021-03" db="EMBL/GenBank/DDBJ databases">
        <title>Whole genome shotgun sequence of Actinoplanes toevensis NBRC 105298.</title>
        <authorList>
            <person name="Komaki H."/>
            <person name="Tamura T."/>
        </authorList>
    </citation>
    <scope>NUCLEOTIDE SEQUENCE [LARGE SCALE GENOMIC DNA]</scope>
    <source>
        <strain evidence="5 6">NBRC 105298</strain>
    </source>
</reference>
<dbReference type="SUPFAM" id="SSF53448">
    <property type="entry name" value="Nucleotide-diphospho-sugar transferases"/>
    <property type="match status" value="1"/>
</dbReference>
<dbReference type="AlphaFoldDB" id="A0A919T522"/>
<protein>
    <submittedName>
        <fullName evidence="5">Dolichol-P-glucose synthetase</fullName>
    </submittedName>
</protein>
<evidence type="ECO:0000259" key="3">
    <source>
        <dbReference type="Pfam" id="PF00535"/>
    </source>
</evidence>
<dbReference type="InterPro" id="IPR001173">
    <property type="entry name" value="Glyco_trans_2-like"/>
</dbReference>
<gene>
    <name evidence="5" type="ORF">Ato02nite_012920</name>
</gene>
<sequence>MPEAPDDLEVTVLLPCLNEAETLEVCVRKALGSLAELGVRGEVLVSDNGSTDGSQAIATAAGARVVHAPIRGYGGALLNGIEQARGKYIIMADADDSYDLANLGPFVEGLRAGHDLVMGNRFRGGIMPGAMPPLHRYLGNPVLSWLGRALIGLKGVNDFHCGIRGFHRERIRELQLCMPGMEFASELVVRAKFSGYDMAEVPTTLRPDGRSRPPHLRTWRDGWRHLRFLLVFAPRRTLVWPGLIIFLVGLVSTVALATGPRAIGGVEFDINALAYACVAVLVGFQLILFGGYAELYGRFEGLVRDRDLSRWTRWLSFERCVALGLSVIALGVAGTIAAVADWGAADFGDLDPRGTIRLVLPSATAIAIGVVGVFAGLFSSLLTLRGVRKDTVLTERIPRQRQRDRDLTPTA</sequence>
<dbReference type="EMBL" id="BOQN01000015">
    <property type="protein sequence ID" value="GIM89499.1"/>
    <property type="molecule type" value="Genomic_DNA"/>
</dbReference>
<dbReference type="PANTHER" id="PTHR48090">
    <property type="entry name" value="UNDECAPRENYL-PHOSPHATE 4-DEOXY-4-FORMAMIDO-L-ARABINOSE TRANSFERASE-RELATED"/>
    <property type="match status" value="1"/>
</dbReference>
<dbReference type="Pfam" id="PF26629">
    <property type="entry name" value="GT2_TM_C"/>
    <property type="match status" value="1"/>
</dbReference>
<comment type="similarity">
    <text evidence="1">Belongs to the glycosyltransferase 2 family.</text>
</comment>
<dbReference type="Proteomes" id="UP000677082">
    <property type="component" value="Unassembled WGS sequence"/>
</dbReference>
<dbReference type="RefSeq" id="WP_213005451.1">
    <property type="nucleotide sequence ID" value="NZ_BOQN01000015.1"/>
</dbReference>
<organism evidence="5 6">
    <name type="scientific">Paractinoplanes toevensis</name>
    <dbReference type="NCBI Taxonomy" id="571911"/>
    <lineage>
        <taxon>Bacteria</taxon>
        <taxon>Bacillati</taxon>
        <taxon>Actinomycetota</taxon>
        <taxon>Actinomycetes</taxon>
        <taxon>Micromonosporales</taxon>
        <taxon>Micromonosporaceae</taxon>
        <taxon>Paractinoplanes</taxon>
    </lineage>
</organism>
<keyword evidence="2" id="KW-1133">Transmembrane helix</keyword>
<feature type="transmembrane region" description="Helical" evidence="2">
    <location>
        <begin position="237"/>
        <end position="260"/>
    </location>
</feature>
<evidence type="ECO:0000256" key="1">
    <source>
        <dbReference type="ARBA" id="ARBA00006739"/>
    </source>
</evidence>
<dbReference type="Pfam" id="PF00535">
    <property type="entry name" value="Glycos_transf_2"/>
    <property type="match status" value="1"/>
</dbReference>
<keyword evidence="6" id="KW-1185">Reference proteome</keyword>
<dbReference type="CDD" id="cd04179">
    <property type="entry name" value="DPM_DPG-synthase_like"/>
    <property type="match status" value="1"/>
</dbReference>
<feature type="domain" description="Glycosyltransferase 2-like" evidence="3">
    <location>
        <begin position="11"/>
        <end position="173"/>
    </location>
</feature>
<feature type="transmembrane region" description="Helical" evidence="2">
    <location>
        <begin position="360"/>
        <end position="384"/>
    </location>
</feature>
<evidence type="ECO:0000259" key="4">
    <source>
        <dbReference type="Pfam" id="PF26629"/>
    </source>
</evidence>